<accession>A0ABR2HR66</accession>
<feature type="compositionally biased region" description="Polar residues" evidence="1">
    <location>
        <begin position="1"/>
        <end position="10"/>
    </location>
</feature>
<feature type="compositionally biased region" description="Basic and acidic residues" evidence="1">
    <location>
        <begin position="378"/>
        <end position="398"/>
    </location>
</feature>
<name>A0ABR2HR66_9PEZI</name>
<feature type="compositionally biased region" description="Basic and acidic residues" evidence="1">
    <location>
        <begin position="160"/>
        <end position="169"/>
    </location>
</feature>
<proteinExistence type="predicted"/>
<feature type="compositionally biased region" description="Basic and acidic residues" evidence="1">
    <location>
        <begin position="124"/>
        <end position="137"/>
    </location>
</feature>
<evidence type="ECO:0000256" key="1">
    <source>
        <dbReference type="SAM" id="MobiDB-lite"/>
    </source>
</evidence>
<dbReference type="Proteomes" id="UP001390339">
    <property type="component" value="Unassembled WGS sequence"/>
</dbReference>
<reference evidence="2 3" key="1">
    <citation type="journal article" date="2024" name="IMA Fungus">
        <title>Apiospora arundinis, a panoply of carbohydrate-active enzymes and secondary metabolites.</title>
        <authorList>
            <person name="Sorensen T."/>
            <person name="Petersen C."/>
            <person name="Muurmann A.T."/>
            <person name="Christiansen J.V."/>
            <person name="Brundto M.L."/>
            <person name="Overgaard C.K."/>
            <person name="Boysen A.T."/>
            <person name="Wollenberg R.D."/>
            <person name="Larsen T.O."/>
            <person name="Sorensen J.L."/>
            <person name="Nielsen K.L."/>
            <person name="Sondergaard T.E."/>
        </authorList>
    </citation>
    <scope>NUCLEOTIDE SEQUENCE [LARGE SCALE GENOMIC DNA]</scope>
    <source>
        <strain evidence="2 3">AAU 773</strain>
    </source>
</reference>
<dbReference type="EMBL" id="JAPCWZ010000009">
    <property type="protein sequence ID" value="KAK8851580.1"/>
    <property type="molecule type" value="Genomic_DNA"/>
</dbReference>
<keyword evidence="3" id="KW-1185">Reference proteome</keyword>
<organism evidence="2 3">
    <name type="scientific">Apiospora arundinis</name>
    <dbReference type="NCBI Taxonomy" id="335852"/>
    <lineage>
        <taxon>Eukaryota</taxon>
        <taxon>Fungi</taxon>
        <taxon>Dikarya</taxon>
        <taxon>Ascomycota</taxon>
        <taxon>Pezizomycotina</taxon>
        <taxon>Sordariomycetes</taxon>
        <taxon>Xylariomycetidae</taxon>
        <taxon>Amphisphaeriales</taxon>
        <taxon>Apiosporaceae</taxon>
        <taxon>Apiospora</taxon>
    </lineage>
</organism>
<sequence length="579" mass="62051">MVFTSPTTEQFPHYHEYGQQSPTPQMFGHSPRGLNPAAQEFITPTRTSGKPTQGNMPVNSEKRITTPLRLTPVTQTPIMSAPTGPPANQEVSQVEAEMVAPQPCGSSKLSSPTKAVNNGANNSKESKDRGKKEEQSMMRDFASSNESQKATTDSTIQADNTRHAEERLSPTKKTHGPWSKHNKNKKAKNQATQGNRAMENESKEHGRKDPGNKTQPKTSQQQNRGNKSITSNHGTAQDPPAPIDNLAASAQNVHGSTDSTKESSIVTENPVAAQSYSSDKPAKPADKDVDKQHNDKSKARKQDQADRKDTSSKAAKGKGKSASTEVNALPQPVVPGATWVETEPKKSTKKKSAKRNASKVKASAKPTDDSMPSAPASKESDVKGEKGEQPQTSKREDGSDGQPKGNQEKAGSKSQDTPTGTAPARSGTTAEAKKLEDSTNQANEGSQNTSKEPATTSQVKKWKGKNQKAPSSNPPISQTVTSQDKKQTEPSTPNEKLETERRDTMSSLSQADIGSILGDNDKVTLTSSGTKTPNLRDAPAPNGSPWRKDDKSKGPETKNEESNNAVPETLGEGEERKGG</sequence>
<feature type="compositionally biased region" description="Basic residues" evidence="1">
    <location>
        <begin position="347"/>
        <end position="358"/>
    </location>
</feature>
<feature type="compositionally biased region" description="Polar residues" evidence="1">
    <location>
        <begin position="104"/>
        <end position="123"/>
    </location>
</feature>
<feature type="compositionally biased region" description="Basic and acidic residues" evidence="1">
    <location>
        <begin position="280"/>
        <end position="311"/>
    </location>
</feature>
<gene>
    <name evidence="2" type="ORF">PGQ11_014059</name>
</gene>
<protein>
    <submittedName>
        <fullName evidence="2">Uncharacterized protein</fullName>
    </submittedName>
</protein>
<feature type="compositionally biased region" description="Polar residues" evidence="1">
    <location>
        <begin position="468"/>
        <end position="482"/>
    </location>
</feature>
<feature type="compositionally biased region" description="Polar residues" evidence="1">
    <location>
        <begin position="42"/>
        <end position="58"/>
    </location>
</feature>
<feature type="compositionally biased region" description="Basic and acidic residues" evidence="1">
    <location>
        <begin position="198"/>
        <end position="211"/>
    </location>
</feature>
<comment type="caution">
    <text evidence="2">The sequence shown here is derived from an EMBL/GenBank/DDBJ whole genome shotgun (WGS) entry which is preliminary data.</text>
</comment>
<feature type="compositionally biased region" description="Basic residues" evidence="1">
    <location>
        <begin position="170"/>
        <end position="188"/>
    </location>
</feature>
<feature type="compositionally biased region" description="Polar residues" evidence="1">
    <location>
        <begin position="438"/>
        <end position="459"/>
    </location>
</feature>
<evidence type="ECO:0000313" key="2">
    <source>
        <dbReference type="EMBL" id="KAK8851580.1"/>
    </source>
</evidence>
<feature type="compositionally biased region" description="Basic and acidic residues" evidence="1">
    <location>
        <begin position="495"/>
        <end position="504"/>
    </location>
</feature>
<evidence type="ECO:0000313" key="3">
    <source>
        <dbReference type="Proteomes" id="UP001390339"/>
    </source>
</evidence>
<feature type="compositionally biased region" description="Polar residues" evidence="1">
    <location>
        <begin position="142"/>
        <end position="159"/>
    </location>
</feature>
<feature type="compositionally biased region" description="Polar residues" evidence="1">
    <location>
        <begin position="523"/>
        <end position="533"/>
    </location>
</feature>
<feature type="region of interest" description="Disordered" evidence="1">
    <location>
        <begin position="1"/>
        <end position="579"/>
    </location>
</feature>
<feature type="compositionally biased region" description="Polar residues" evidence="1">
    <location>
        <begin position="212"/>
        <end position="235"/>
    </location>
</feature>
<feature type="compositionally biased region" description="Polar residues" evidence="1">
    <location>
        <begin position="248"/>
        <end position="278"/>
    </location>
</feature>
<feature type="compositionally biased region" description="Basic and acidic residues" evidence="1">
    <location>
        <begin position="546"/>
        <end position="561"/>
    </location>
</feature>